<dbReference type="SUPFAM" id="SSF55826">
    <property type="entry name" value="YbaK/ProRS associated domain"/>
    <property type="match status" value="1"/>
</dbReference>
<dbReference type="GeneID" id="94551833"/>
<keyword evidence="2 4" id="KW-0648">Protein biosynthesis</keyword>
<evidence type="ECO:0000313" key="6">
    <source>
        <dbReference type="EMBL" id="QIK50763.1"/>
    </source>
</evidence>
<organism evidence="6 7">
    <name type="scientific">Jeotgalibaca porci</name>
    <dbReference type="NCBI Taxonomy" id="1868793"/>
    <lineage>
        <taxon>Bacteria</taxon>
        <taxon>Bacillati</taxon>
        <taxon>Bacillota</taxon>
        <taxon>Bacilli</taxon>
        <taxon>Lactobacillales</taxon>
        <taxon>Carnobacteriaceae</taxon>
        <taxon>Jeotgalibaca</taxon>
    </lineage>
</organism>
<dbReference type="InterPro" id="IPR007214">
    <property type="entry name" value="YbaK/aa-tRNA-synth-assoc-dom"/>
</dbReference>
<sequence>MAKKKINKTNAMRMVEQAKIPYKIHEYAWSENHLDAKSAVKNGEVPLERVFKTLVVVGNVTGPIVVCIPATAEINFKLLANASGNKRTELLPLEELEKTTGYIRGGTSPIGMKKQYPTFLAQEAQALETVIVSAGRRGLQVELKPTDLQALTQAKFIAVTMKSHSF</sequence>
<evidence type="ECO:0000256" key="1">
    <source>
        <dbReference type="ARBA" id="ARBA00009798"/>
    </source>
</evidence>
<proteinExistence type="inferred from homology"/>
<evidence type="ECO:0000256" key="4">
    <source>
        <dbReference type="PIRNR" id="PIRNR006181"/>
    </source>
</evidence>
<feature type="domain" description="YbaK/aminoacyl-tRNA synthetase-associated" evidence="5">
    <location>
        <begin position="35"/>
        <end position="150"/>
    </location>
</feature>
<dbReference type="InterPro" id="IPR036754">
    <property type="entry name" value="YbaK/aa-tRNA-synt-asso_dom_sf"/>
</dbReference>
<dbReference type="AlphaFoldDB" id="A0A6G7WEV1"/>
<protein>
    <recommendedName>
        <fullName evidence="4">Cys-tRNA(Pro)/Cys-tRNA(Cys) deacylase</fullName>
        <ecNumber evidence="4">4.2.-.-</ecNumber>
    </recommendedName>
</protein>
<dbReference type="GO" id="GO:0006412">
    <property type="term" value="P:translation"/>
    <property type="evidence" value="ECO:0007669"/>
    <property type="project" value="UniProtKB-KW"/>
</dbReference>
<name>A0A6G7WEV1_9LACT</name>
<dbReference type="PIRSF" id="PIRSF006181">
    <property type="entry name" value="EbsC_YbaK"/>
    <property type="match status" value="1"/>
</dbReference>
<dbReference type="EMBL" id="CP049889">
    <property type="protein sequence ID" value="QIK50763.1"/>
    <property type="molecule type" value="Genomic_DNA"/>
</dbReference>
<evidence type="ECO:0000313" key="7">
    <source>
        <dbReference type="Proteomes" id="UP000501830"/>
    </source>
</evidence>
<keyword evidence="7" id="KW-1185">Reference proteome</keyword>
<comment type="similarity">
    <text evidence="1 4">Belongs to the prolyl-tRNA editing family. YbaK/EbsC subfamily.</text>
</comment>
<evidence type="ECO:0000256" key="3">
    <source>
        <dbReference type="ARBA" id="ARBA00023239"/>
    </source>
</evidence>
<dbReference type="RefSeq" id="WP_166061800.1">
    <property type="nucleotide sequence ID" value="NZ_CP049889.1"/>
</dbReference>
<dbReference type="Proteomes" id="UP000501830">
    <property type="component" value="Chromosome"/>
</dbReference>
<dbReference type="CDD" id="cd00002">
    <property type="entry name" value="YbaK_deacylase"/>
    <property type="match status" value="1"/>
</dbReference>
<dbReference type="InterPro" id="IPR004369">
    <property type="entry name" value="Prolyl-tRNA_editing_YbaK/EbsC"/>
</dbReference>
<gene>
    <name evidence="6" type="primary">ybaK</name>
    <name evidence="6" type="ORF">G7058_01000</name>
</gene>
<dbReference type="PANTHER" id="PTHR30411:SF0">
    <property type="entry name" value="CYS-TRNA(PRO)_CYS-TRNA(CYS) DEACYLASE YBAK"/>
    <property type="match status" value="1"/>
</dbReference>
<dbReference type="PANTHER" id="PTHR30411">
    <property type="entry name" value="CYTOPLASMIC PROTEIN"/>
    <property type="match status" value="1"/>
</dbReference>
<dbReference type="Gene3D" id="3.90.960.10">
    <property type="entry name" value="YbaK/aminoacyl-tRNA synthetase-associated domain"/>
    <property type="match status" value="1"/>
</dbReference>
<reference evidence="6 7" key="1">
    <citation type="journal article" date="2017" name="Int. J. Syst. Evol. Microbiol.">
        <title>Jeotgalibaca porci sp. nov. and Jeotgalibaca arthritidis sp. nov., isolated from pigs, and emended description of the genus Jeotgalibaca.</title>
        <authorList>
            <person name="Zamora L."/>
            <person name="Perez-Sancho M."/>
            <person name="Dominguez L."/>
            <person name="Fernandez-Garayzabal J.F."/>
            <person name="Vela A.I."/>
        </authorList>
    </citation>
    <scope>NUCLEOTIDE SEQUENCE [LARGE SCALE GENOMIC DNA]</scope>
    <source>
        <strain evidence="6 7">CCUG 69148</strain>
    </source>
</reference>
<dbReference type="GO" id="GO:0002161">
    <property type="term" value="F:aminoacyl-tRNA deacylase activity"/>
    <property type="evidence" value="ECO:0007669"/>
    <property type="project" value="InterPro"/>
</dbReference>
<dbReference type="EC" id="4.2.-.-" evidence="4"/>
<keyword evidence="3 4" id="KW-0456">Lyase</keyword>
<dbReference type="Pfam" id="PF04073">
    <property type="entry name" value="tRNA_edit"/>
    <property type="match status" value="1"/>
</dbReference>
<dbReference type="NCBIfam" id="TIGR00011">
    <property type="entry name" value="YbaK_EbsC"/>
    <property type="match status" value="1"/>
</dbReference>
<evidence type="ECO:0000259" key="5">
    <source>
        <dbReference type="Pfam" id="PF04073"/>
    </source>
</evidence>
<dbReference type="GO" id="GO:0016829">
    <property type="term" value="F:lyase activity"/>
    <property type="evidence" value="ECO:0007669"/>
    <property type="project" value="UniProtKB-KW"/>
</dbReference>
<accession>A0A6G7WEV1</accession>
<dbReference type="KEGG" id="jpo:G7058_01000"/>
<evidence type="ECO:0000256" key="2">
    <source>
        <dbReference type="ARBA" id="ARBA00022917"/>
    </source>
</evidence>